<proteinExistence type="predicted"/>
<evidence type="ECO:0008006" key="2">
    <source>
        <dbReference type="Google" id="ProtNLM"/>
    </source>
</evidence>
<evidence type="ECO:0000313" key="1">
    <source>
        <dbReference type="EMBL" id="VYU07429.1"/>
    </source>
</evidence>
<gene>
    <name evidence="1" type="ORF">CALFYP39_01356</name>
</gene>
<protein>
    <recommendedName>
        <fullName evidence="2">DUF559 domain-containing protein</fullName>
    </recommendedName>
</protein>
<dbReference type="AlphaFoldDB" id="A0A6N3BXM5"/>
<sequence length="372" mass="42140">MFGLSLRHEWIDLLASGIFSHFNGHKSWVPAQSERPSVDTPVLISHKTAWLVHHAPQNLVQSLARHDYQIGARGISTQQRVARIRQALTDCGIPSDMLKTIDISVVFEFERIRTKGVICHILGQNLPYEHIDELTPGIFIIDEAFTFVLAAEWMDRIEYLEYGYEVCGDYRMRLNPADSYAEQPAATSKNEITELLDRHPGKPGATRARLALRHIYDHSASPMETASAIALSLPTNEGGVGIRGVELNKPLEIPQRLWHCAKARTLKIDALVTYKRRELGIEYKGGFHDEVERKGADAEREAVLSQMGYRIVTLTSAQFSSQLAFHRAMNNIREALGMPRCTDTGYQRKQNELRKALIRNWKGVRDEETPSE</sequence>
<organism evidence="1">
    <name type="scientific">Collinsella aerofaciens</name>
    <dbReference type="NCBI Taxonomy" id="74426"/>
    <lineage>
        <taxon>Bacteria</taxon>
        <taxon>Bacillati</taxon>
        <taxon>Actinomycetota</taxon>
        <taxon>Coriobacteriia</taxon>
        <taxon>Coriobacteriales</taxon>
        <taxon>Coriobacteriaceae</taxon>
        <taxon>Collinsella</taxon>
    </lineage>
</organism>
<name>A0A6N3BXM5_9ACTN</name>
<dbReference type="EMBL" id="CACRTW010000021">
    <property type="protein sequence ID" value="VYU07429.1"/>
    <property type="molecule type" value="Genomic_DNA"/>
</dbReference>
<accession>A0A6N3BXM5</accession>
<reference evidence="1" key="1">
    <citation type="submission" date="2019-11" db="EMBL/GenBank/DDBJ databases">
        <authorList>
            <person name="Feng L."/>
        </authorList>
    </citation>
    <scope>NUCLEOTIDE SEQUENCE</scope>
    <source>
        <strain evidence="1">CaerofaciensLFYP39</strain>
    </source>
</reference>